<dbReference type="InterPro" id="IPR011701">
    <property type="entry name" value="MFS"/>
</dbReference>
<evidence type="ECO:0000256" key="2">
    <source>
        <dbReference type="SAM" id="Phobius"/>
    </source>
</evidence>
<dbReference type="PANTHER" id="PTHR11360">
    <property type="entry name" value="MONOCARBOXYLATE TRANSPORTER"/>
    <property type="match status" value="1"/>
</dbReference>
<name>A0ABM4B4L5_HYDVU</name>
<dbReference type="Pfam" id="PF07690">
    <property type="entry name" value="MFS_1"/>
    <property type="match status" value="1"/>
</dbReference>
<feature type="transmembrane region" description="Helical" evidence="2">
    <location>
        <begin position="311"/>
        <end position="331"/>
    </location>
</feature>
<accession>A0ABM4B4L5</accession>
<dbReference type="SUPFAM" id="SSF103473">
    <property type="entry name" value="MFS general substrate transporter"/>
    <property type="match status" value="1"/>
</dbReference>
<feature type="transmembrane region" description="Helical" evidence="2">
    <location>
        <begin position="101"/>
        <end position="121"/>
    </location>
</feature>
<feature type="transmembrane region" description="Helical" evidence="2">
    <location>
        <begin position="74"/>
        <end position="94"/>
    </location>
</feature>
<dbReference type="GeneID" id="101237110"/>
<dbReference type="PANTHER" id="PTHR11360:SF284">
    <property type="entry name" value="EG:103B4.3 PROTEIN-RELATED"/>
    <property type="match status" value="1"/>
</dbReference>
<feature type="transmembrane region" description="Helical" evidence="2">
    <location>
        <begin position="372"/>
        <end position="393"/>
    </location>
</feature>
<evidence type="ECO:0000259" key="3">
    <source>
        <dbReference type="PROSITE" id="PS50850"/>
    </source>
</evidence>
<evidence type="ECO:0000313" key="4">
    <source>
        <dbReference type="Proteomes" id="UP001652625"/>
    </source>
</evidence>
<dbReference type="InterPro" id="IPR020846">
    <property type="entry name" value="MFS_dom"/>
</dbReference>
<protein>
    <submittedName>
        <fullName evidence="5">Monocarboxylate transporter 10</fullName>
    </submittedName>
</protein>
<feature type="transmembrane region" description="Helical" evidence="2">
    <location>
        <begin position="281"/>
        <end position="299"/>
    </location>
</feature>
<reference evidence="5" key="2">
    <citation type="submission" date="2025-08" db="UniProtKB">
        <authorList>
            <consortium name="RefSeq"/>
        </authorList>
    </citation>
    <scope>IDENTIFICATION</scope>
</reference>
<keyword evidence="2" id="KW-0472">Membrane</keyword>
<reference evidence="4" key="1">
    <citation type="submission" date="2025-05" db="UniProtKB">
        <authorList>
            <consortium name="RefSeq"/>
        </authorList>
    </citation>
    <scope>NUCLEOTIDE SEQUENCE [LARGE SCALE GENOMIC DNA]</scope>
</reference>
<keyword evidence="2" id="KW-1133">Transmembrane helix</keyword>
<dbReference type="Gene3D" id="1.20.1250.20">
    <property type="entry name" value="MFS general substrate transporter like domains"/>
    <property type="match status" value="2"/>
</dbReference>
<dbReference type="RefSeq" id="XP_065643775.1">
    <property type="nucleotide sequence ID" value="XM_065787703.1"/>
</dbReference>
<dbReference type="Proteomes" id="UP001652625">
    <property type="component" value="Chromosome 01"/>
</dbReference>
<feature type="transmembrane region" description="Helical" evidence="2">
    <location>
        <begin position="127"/>
        <end position="150"/>
    </location>
</feature>
<feature type="transmembrane region" description="Helical" evidence="2">
    <location>
        <begin position="337"/>
        <end position="360"/>
    </location>
</feature>
<evidence type="ECO:0000256" key="1">
    <source>
        <dbReference type="ARBA" id="ARBA00004141"/>
    </source>
</evidence>
<feature type="domain" description="Major facilitator superfamily (MFS) profile" evidence="3">
    <location>
        <begin position="245"/>
        <end position="454"/>
    </location>
</feature>
<keyword evidence="4" id="KW-1185">Reference proteome</keyword>
<organism evidence="4 5">
    <name type="scientific">Hydra vulgaris</name>
    <name type="common">Hydra</name>
    <name type="synonym">Hydra attenuata</name>
    <dbReference type="NCBI Taxonomy" id="6087"/>
    <lineage>
        <taxon>Eukaryota</taxon>
        <taxon>Metazoa</taxon>
        <taxon>Cnidaria</taxon>
        <taxon>Hydrozoa</taxon>
        <taxon>Hydroidolina</taxon>
        <taxon>Anthoathecata</taxon>
        <taxon>Aplanulata</taxon>
        <taxon>Hydridae</taxon>
        <taxon>Hydra</taxon>
    </lineage>
</organism>
<evidence type="ECO:0000313" key="5">
    <source>
        <dbReference type="RefSeq" id="XP_065643775.1"/>
    </source>
</evidence>
<dbReference type="PROSITE" id="PS50850">
    <property type="entry name" value="MFS"/>
    <property type="match status" value="1"/>
</dbReference>
<feature type="transmembrane region" description="Helical" evidence="2">
    <location>
        <begin position="246"/>
        <end position="269"/>
    </location>
</feature>
<sequence>MTEFTVKINNMTSLLSLFAKLTRQEMKQDSGWCWLVFFCVCVNMFLVFGVHYTYGVLFPSILKEFNQGQGKTAWAGSLASGLLFLSSIVAIKLCEVTSITFTCILGSLLSGTGIIMISVVSNFEWLYLVYGVFFGVGSSFLYTPGLVIIAQWFKKYQTITTGIAAAAAPFGAVVLSPLIQYMIIINGLKSTIKAGGLVYLIISLMCSLSYQPLVSYSRKKNDSLFKSERESMKFKLDFALFKKKTYCLFLVCMMVTNFSYYIPIVFLVSYAEQIGSSPPNASLLITVWSVSSIIGRIAFGKFVSYKKKQILNIYQYAMFFSATVSLVTMFATKYWHLVCYVVLYGLLDGSFIGLISLVTMEIVGVKQLPQGYGIMLTSIGFPIALGPTLTGYINDKKILPPNFMFVFAAVPFFIGSIIMFWIIKWNKKEHSLEAEMLKTDEESIVTFGKEIQKK</sequence>
<feature type="transmembrane region" description="Helical" evidence="2">
    <location>
        <begin position="32"/>
        <end position="54"/>
    </location>
</feature>
<dbReference type="InterPro" id="IPR050327">
    <property type="entry name" value="Proton-linked_MCT"/>
</dbReference>
<feature type="transmembrane region" description="Helical" evidence="2">
    <location>
        <begin position="162"/>
        <end position="184"/>
    </location>
</feature>
<feature type="transmembrane region" description="Helical" evidence="2">
    <location>
        <begin position="405"/>
        <end position="423"/>
    </location>
</feature>
<dbReference type="InterPro" id="IPR036259">
    <property type="entry name" value="MFS_trans_sf"/>
</dbReference>
<feature type="transmembrane region" description="Helical" evidence="2">
    <location>
        <begin position="196"/>
        <end position="216"/>
    </location>
</feature>
<gene>
    <name evidence="5" type="primary">LOC101237110</name>
</gene>
<dbReference type="CDD" id="cd17352">
    <property type="entry name" value="MFS_MCT_SLC16"/>
    <property type="match status" value="1"/>
</dbReference>
<keyword evidence="2" id="KW-0812">Transmembrane</keyword>
<proteinExistence type="predicted"/>
<comment type="subcellular location">
    <subcellularLocation>
        <location evidence="1">Membrane</location>
        <topology evidence="1">Multi-pass membrane protein</topology>
    </subcellularLocation>
</comment>